<name>A0A9J6DPR2_RHIMP</name>
<dbReference type="InterPro" id="IPR017970">
    <property type="entry name" value="Homeobox_CS"/>
</dbReference>
<keyword evidence="3 5" id="KW-0371">Homeobox</keyword>
<feature type="region of interest" description="Disordered" evidence="7">
    <location>
        <begin position="504"/>
        <end position="564"/>
    </location>
</feature>
<evidence type="ECO:0000256" key="5">
    <source>
        <dbReference type="PROSITE-ProRule" id="PRU00108"/>
    </source>
</evidence>
<feature type="compositionally biased region" description="Polar residues" evidence="7">
    <location>
        <begin position="390"/>
        <end position="401"/>
    </location>
</feature>
<protein>
    <recommendedName>
        <fullName evidence="8">Homeobox domain-containing protein</fullName>
    </recommendedName>
</protein>
<dbReference type="Gene3D" id="1.10.10.60">
    <property type="entry name" value="Homeodomain-like"/>
    <property type="match status" value="1"/>
</dbReference>
<comment type="caution">
    <text evidence="9">The sequence shown here is derived from an EMBL/GenBank/DDBJ whole genome shotgun (WGS) entry which is preliminary data.</text>
</comment>
<feature type="domain" description="Homeobox" evidence="8">
    <location>
        <begin position="1"/>
        <end position="60"/>
    </location>
</feature>
<feature type="compositionally biased region" description="Low complexity" evidence="7">
    <location>
        <begin position="520"/>
        <end position="531"/>
    </location>
</feature>
<dbReference type="GO" id="GO:0003677">
    <property type="term" value="F:DNA binding"/>
    <property type="evidence" value="ECO:0007669"/>
    <property type="project" value="UniProtKB-UniRule"/>
</dbReference>
<organism evidence="9 10">
    <name type="scientific">Rhipicephalus microplus</name>
    <name type="common">Cattle tick</name>
    <name type="synonym">Boophilus microplus</name>
    <dbReference type="NCBI Taxonomy" id="6941"/>
    <lineage>
        <taxon>Eukaryota</taxon>
        <taxon>Metazoa</taxon>
        <taxon>Ecdysozoa</taxon>
        <taxon>Arthropoda</taxon>
        <taxon>Chelicerata</taxon>
        <taxon>Arachnida</taxon>
        <taxon>Acari</taxon>
        <taxon>Parasitiformes</taxon>
        <taxon>Ixodida</taxon>
        <taxon>Ixodoidea</taxon>
        <taxon>Ixodidae</taxon>
        <taxon>Rhipicephalinae</taxon>
        <taxon>Rhipicephalus</taxon>
        <taxon>Boophilus</taxon>
    </lineage>
</organism>
<dbReference type="EMBL" id="JABSTU010000008">
    <property type="protein sequence ID" value="KAH8024020.1"/>
    <property type="molecule type" value="Genomic_DNA"/>
</dbReference>
<evidence type="ECO:0000256" key="4">
    <source>
        <dbReference type="ARBA" id="ARBA00023242"/>
    </source>
</evidence>
<dbReference type="SUPFAM" id="SSF46689">
    <property type="entry name" value="Homeodomain-like"/>
    <property type="match status" value="1"/>
</dbReference>
<feature type="region of interest" description="Disordered" evidence="7">
    <location>
        <begin position="341"/>
        <end position="401"/>
    </location>
</feature>
<comment type="subcellular location">
    <subcellularLocation>
        <location evidence="1 5 6">Nucleus</location>
    </subcellularLocation>
</comment>
<feature type="DNA-binding region" description="Homeobox" evidence="5">
    <location>
        <begin position="3"/>
        <end position="61"/>
    </location>
</feature>
<evidence type="ECO:0000256" key="3">
    <source>
        <dbReference type="ARBA" id="ARBA00023155"/>
    </source>
</evidence>
<dbReference type="AlphaFoldDB" id="A0A9J6DPR2"/>
<dbReference type="PROSITE" id="PS50071">
    <property type="entry name" value="HOMEOBOX_2"/>
    <property type="match status" value="1"/>
</dbReference>
<dbReference type="InterPro" id="IPR020479">
    <property type="entry name" value="HD_metazoa"/>
</dbReference>
<proteinExistence type="predicted"/>
<dbReference type="GO" id="GO:0048513">
    <property type="term" value="P:animal organ development"/>
    <property type="evidence" value="ECO:0007669"/>
    <property type="project" value="UniProtKB-ARBA"/>
</dbReference>
<dbReference type="PRINTS" id="PR00024">
    <property type="entry name" value="HOMEOBOX"/>
</dbReference>
<dbReference type="GO" id="GO:0005634">
    <property type="term" value="C:nucleus"/>
    <property type="evidence" value="ECO:0007669"/>
    <property type="project" value="UniProtKB-SubCell"/>
</dbReference>
<dbReference type="VEuPathDB" id="VectorBase:LOC119172861"/>
<keyword evidence="4 5" id="KW-0539">Nucleus</keyword>
<accession>A0A9J6DPR2</accession>
<dbReference type="Pfam" id="PF00046">
    <property type="entry name" value="Homeodomain"/>
    <property type="match status" value="1"/>
</dbReference>
<sequence>MPRRLRTAYTNTQLLELEKEFHFNKYLCRPRRIEIAASLDLTERQVKVWFQNRRMKHKRQTMMSKQDDKGNGCDGTSEGEAPEGDQRLPQVAPVASPSQGVEETGRDAGCCPPVARAATSSPSGSEPDSDSKGHLHPALGLASPARSDKTPTPGKESGFGGERPSPLGRAASPAARAAAAAAAAKAAAAAALCALDAASPSAATYPCPSARVASSPKCQLSAQLYGNHYGQQQERAAPAAIAAAQQPYSSASAPQHRVGSQPGAYCAAAYRSPPAASPAVGPQPGASNGYVAVLPHGYKAAGPMYYHHQGGASVQACGYAPTAAATAAATHANMIGASMDAHQQMHHAPSQQPSPQQHQPHHPHQQQQQQHQQHHQPCQTQHQAAQTQPNVQQPTHQQSQEQRPYMYGMEGMNQATASTQGYVGEYRGAGQEYGRVGYGAAPYNSEAESIEEGQYNGPSDGSGYPYGYRTSECYPTDEASNMVASPSGDTGMYYDITCNGSSLNPATSRTPEYAPPTGKQQQQQPQQPYQQAPGNYYEMQNGTASNAATSYNPSPEHYNGQSSSDTDLNFNSFYYGDSNGYSGPGSCGSNEFSFLTNIANEYAAPEYYQLS</sequence>
<reference evidence="9" key="2">
    <citation type="submission" date="2021-09" db="EMBL/GenBank/DDBJ databases">
        <authorList>
            <person name="Jia N."/>
            <person name="Wang J."/>
            <person name="Shi W."/>
            <person name="Du L."/>
            <person name="Sun Y."/>
            <person name="Zhan W."/>
            <person name="Jiang J."/>
            <person name="Wang Q."/>
            <person name="Zhang B."/>
            <person name="Ji P."/>
            <person name="Sakyi L.B."/>
            <person name="Cui X."/>
            <person name="Yuan T."/>
            <person name="Jiang B."/>
            <person name="Yang W."/>
            <person name="Lam T.T.-Y."/>
            <person name="Chang Q."/>
            <person name="Ding S."/>
            <person name="Wang X."/>
            <person name="Zhu J."/>
            <person name="Ruan X."/>
            <person name="Zhao L."/>
            <person name="Wei J."/>
            <person name="Que T."/>
            <person name="Du C."/>
            <person name="Cheng J."/>
            <person name="Dai P."/>
            <person name="Han X."/>
            <person name="Huang E."/>
            <person name="Gao Y."/>
            <person name="Liu J."/>
            <person name="Shao H."/>
            <person name="Ye R."/>
            <person name="Li L."/>
            <person name="Wei W."/>
            <person name="Wang X."/>
            <person name="Wang C."/>
            <person name="Huo Q."/>
            <person name="Li W."/>
            <person name="Guo W."/>
            <person name="Chen H."/>
            <person name="Chen S."/>
            <person name="Zhou L."/>
            <person name="Zhou L."/>
            <person name="Ni X."/>
            <person name="Tian J."/>
            <person name="Zhou Y."/>
            <person name="Sheng Y."/>
            <person name="Liu T."/>
            <person name="Pan Y."/>
            <person name="Xia L."/>
            <person name="Li J."/>
            <person name="Zhao F."/>
            <person name="Cao W."/>
        </authorList>
    </citation>
    <scope>NUCLEOTIDE SEQUENCE</scope>
    <source>
        <strain evidence="9">Rmic-2018</strain>
        <tissue evidence="9">Larvae</tissue>
    </source>
</reference>
<evidence type="ECO:0000313" key="10">
    <source>
        <dbReference type="Proteomes" id="UP000821866"/>
    </source>
</evidence>
<dbReference type="FunFam" id="1.10.10.60:FF:000176">
    <property type="entry name" value="pancreas/duodenum homeobox protein 1"/>
    <property type="match status" value="1"/>
</dbReference>
<gene>
    <name evidence="9" type="ORF">HPB51_020778</name>
</gene>
<feature type="compositionally biased region" description="Low complexity" evidence="7">
    <location>
        <begin position="365"/>
        <end position="389"/>
    </location>
</feature>
<dbReference type="InterPro" id="IPR009057">
    <property type="entry name" value="Homeodomain-like_sf"/>
</dbReference>
<keyword evidence="2 5" id="KW-0238">DNA-binding</keyword>
<dbReference type="PROSITE" id="PS00027">
    <property type="entry name" value="HOMEOBOX_1"/>
    <property type="match status" value="1"/>
</dbReference>
<dbReference type="InterPro" id="IPR050848">
    <property type="entry name" value="Homeobox_TF"/>
</dbReference>
<evidence type="ECO:0000256" key="6">
    <source>
        <dbReference type="RuleBase" id="RU000682"/>
    </source>
</evidence>
<evidence type="ECO:0000313" key="9">
    <source>
        <dbReference type="EMBL" id="KAH8024020.1"/>
    </source>
</evidence>
<reference evidence="9" key="1">
    <citation type="journal article" date="2020" name="Cell">
        <title>Large-Scale Comparative Analyses of Tick Genomes Elucidate Their Genetic Diversity and Vector Capacities.</title>
        <authorList>
            <consortium name="Tick Genome and Microbiome Consortium (TIGMIC)"/>
            <person name="Jia N."/>
            <person name="Wang J."/>
            <person name="Shi W."/>
            <person name="Du L."/>
            <person name="Sun Y."/>
            <person name="Zhan W."/>
            <person name="Jiang J.F."/>
            <person name="Wang Q."/>
            <person name="Zhang B."/>
            <person name="Ji P."/>
            <person name="Bell-Sakyi L."/>
            <person name="Cui X.M."/>
            <person name="Yuan T.T."/>
            <person name="Jiang B.G."/>
            <person name="Yang W.F."/>
            <person name="Lam T.T."/>
            <person name="Chang Q.C."/>
            <person name="Ding S.J."/>
            <person name="Wang X.J."/>
            <person name="Zhu J.G."/>
            <person name="Ruan X.D."/>
            <person name="Zhao L."/>
            <person name="Wei J.T."/>
            <person name="Ye R.Z."/>
            <person name="Que T.C."/>
            <person name="Du C.H."/>
            <person name="Zhou Y.H."/>
            <person name="Cheng J.X."/>
            <person name="Dai P.F."/>
            <person name="Guo W.B."/>
            <person name="Han X.H."/>
            <person name="Huang E.J."/>
            <person name="Li L.F."/>
            <person name="Wei W."/>
            <person name="Gao Y.C."/>
            <person name="Liu J.Z."/>
            <person name="Shao H.Z."/>
            <person name="Wang X."/>
            <person name="Wang C.C."/>
            <person name="Yang T.C."/>
            <person name="Huo Q.B."/>
            <person name="Li W."/>
            <person name="Chen H.Y."/>
            <person name="Chen S.E."/>
            <person name="Zhou L.G."/>
            <person name="Ni X.B."/>
            <person name="Tian J.H."/>
            <person name="Sheng Y."/>
            <person name="Liu T."/>
            <person name="Pan Y.S."/>
            <person name="Xia L.Y."/>
            <person name="Li J."/>
            <person name="Zhao F."/>
            <person name="Cao W.C."/>
        </authorList>
    </citation>
    <scope>NUCLEOTIDE SEQUENCE</scope>
    <source>
        <strain evidence="9">Rmic-2018</strain>
    </source>
</reference>
<dbReference type="SMART" id="SM00389">
    <property type="entry name" value="HOX"/>
    <property type="match status" value="1"/>
</dbReference>
<feature type="compositionally biased region" description="Polar residues" evidence="7">
    <location>
        <begin position="538"/>
        <end position="564"/>
    </location>
</feature>
<dbReference type="PANTHER" id="PTHR24333">
    <property type="entry name" value="HOMEO BOX HB9 LIKE A-RELATED"/>
    <property type="match status" value="1"/>
</dbReference>
<evidence type="ECO:0000256" key="2">
    <source>
        <dbReference type="ARBA" id="ARBA00023125"/>
    </source>
</evidence>
<dbReference type="Proteomes" id="UP000821866">
    <property type="component" value="Chromosome 6"/>
</dbReference>
<dbReference type="PANTHER" id="PTHR24333:SF13">
    <property type="entry name" value="HOMEOBOX DOMAIN-CONTAINING PROTEIN"/>
    <property type="match status" value="1"/>
</dbReference>
<dbReference type="InterPro" id="IPR001356">
    <property type="entry name" value="HD"/>
</dbReference>
<evidence type="ECO:0000256" key="1">
    <source>
        <dbReference type="ARBA" id="ARBA00004123"/>
    </source>
</evidence>
<keyword evidence="10" id="KW-1185">Reference proteome</keyword>
<dbReference type="CDD" id="cd00086">
    <property type="entry name" value="homeodomain"/>
    <property type="match status" value="1"/>
</dbReference>
<evidence type="ECO:0000256" key="7">
    <source>
        <dbReference type="SAM" id="MobiDB-lite"/>
    </source>
</evidence>
<evidence type="ECO:0000259" key="8">
    <source>
        <dbReference type="PROSITE" id="PS50071"/>
    </source>
</evidence>
<feature type="region of interest" description="Disordered" evidence="7">
    <location>
        <begin position="55"/>
        <end position="171"/>
    </location>
</feature>
<feature type="compositionally biased region" description="Low complexity" evidence="7">
    <location>
        <begin position="346"/>
        <end position="358"/>
    </location>
</feature>
<dbReference type="GO" id="GO:0000981">
    <property type="term" value="F:DNA-binding transcription factor activity, RNA polymerase II-specific"/>
    <property type="evidence" value="ECO:0007669"/>
    <property type="project" value="InterPro"/>
</dbReference>